<gene>
    <name evidence="5" type="ORF">SFUL_3292</name>
</gene>
<evidence type="ECO:0000313" key="6">
    <source>
        <dbReference type="Proteomes" id="UP000013304"/>
    </source>
</evidence>
<protein>
    <submittedName>
        <fullName evidence="5">Sugar transferase</fullName>
    </submittedName>
</protein>
<feature type="transmembrane region" description="Helical" evidence="3">
    <location>
        <begin position="130"/>
        <end position="156"/>
    </location>
</feature>
<dbReference type="AlphaFoldDB" id="N0CPV1"/>
<dbReference type="eggNOG" id="COG2148">
    <property type="taxonomic scope" value="Bacteria"/>
</dbReference>
<feature type="compositionally biased region" description="Pro residues" evidence="2">
    <location>
        <begin position="81"/>
        <end position="91"/>
    </location>
</feature>
<dbReference type="Proteomes" id="UP000013304">
    <property type="component" value="Chromosome"/>
</dbReference>
<evidence type="ECO:0000256" key="3">
    <source>
        <dbReference type="SAM" id="Phobius"/>
    </source>
</evidence>
<keyword evidence="5" id="KW-0808">Transferase</keyword>
<feature type="compositionally biased region" description="Basic residues" evidence="2">
    <location>
        <begin position="1"/>
        <end position="25"/>
    </location>
</feature>
<feature type="region of interest" description="Disordered" evidence="2">
    <location>
        <begin position="1"/>
        <end position="102"/>
    </location>
</feature>
<comment type="similarity">
    <text evidence="1">Belongs to the bacterial sugar transferase family.</text>
</comment>
<feature type="region of interest" description="Disordered" evidence="2">
    <location>
        <begin position="281"/>
        <end position="307"/>
    </location>
</feature>
<keyword evidence="3" id="KW-0472">Membrane</keyword>
<evidence type="ECO:0000259" key="4">
    <source>
        <dbReference type="Pfam" id="PF02397"/>
    </source>
</evidence>
<accession>N0CPV1</accession>
<feature type="compositionally biased region" description="Basic and acidic residues" evidence="2">
    <location>
        <begin position="292"/>
        <end position="307"/>
    </location>
</feature>
<evidence type="ECO:0000256" key="2">
    <source>
        <dbReference type="SAM" id="MobiDB-lite"/>
    </source>
</evidence>
<dbReference type="PANTHER" id="PTHR30576:SF10">
    <property type="entry name" value="SLL5057 PROTEIN"/>
    <property type="match status" value="1"/>
</dbReference>
<feature type="compositionally biased region" description="Low complexity" evidence="2">
    <location>
        <begin position="26"/>
        <end position="75"/>
    </location>
</feature>
<dbReference type="PANTHER" id="PTHR30576">
    <property type="entry name" value="COLANIC BIOSYNTHESIS UDP-GLUCOSE LIPID CARRIER TRANSFERASE"/>
    <property type="match status" value="1"/>
</dbReference>
<name>N0CPV1_STRMI</name>
<dbReference type="KEGG" id="sfi:SFUL_3292"/>
<reference evidence="5 6" key="1">
    <citation type="submission" date="2013-04" db="EMBL/GenBank/DDBJ databases">
        <title>Complete genome sequence of Streptomyces fulvissimus.</title>
        <authorList>
            <person name="Myronovskyi M."/>
            <person name="Tokovenko B."/>
            <person name="Manderscheid N."/>
            <person name="Petzke L."/>
            <person name="Luzhetskyy A."/>
        </authorList>
    </citation>
    <scope>NUCLEOTIDE SEQUENCE [LARGE SCALE GENOMIC DNA]</scope>
    <source>
        <strain evidence="5 6">DSM 40593</strain>
    </source>
</reference>
<evidence type="ECO:0000256" key="1">
    <source>
        <dbReference type="ARBA" id="ARBA00006464"/>
    </source>
</evidence>
<dbReference type="InterPro" id="IPR003362">
    <property type="entry name" value="Bact_transf"/>
</dbReference>
<dbReference type="HOGENOM" id="CLU_905894_0_0_11"/>
<dbReference type="PATRIC" id="fig|1303692.3.peg.3315"/>
<sequence>MRNARQRRVRQKNQRKKQQRQRRQAQARQPQQLQQPQAPQPQRTQGQQTHHVQQAPQMQAEQAQMQQVQQVQQAQARRRPQPQPYPHPQPPTGTARGHFPSRPAARLAGLTDRAGHLADRLAPRASAERVLDLTLGTALLIATAPAVALGALALAVRRGPGNVWERTPRTGLGGRVFTLRSLRTRRLRLDLLSRLPQVVRGDLSLVGPAPLAPGDPRAAWPGARQWRQELRPGLTGLAQVRARSGMPWDDPALLDQHYAEHHGVVLDLAILTEAVRNSLRTTTGRARSTKAHLSDTDHRLPGYSRVD</sequence>
<keyword evidence="3" id="KW-0812">Transmembrane</keyword>
<feature type="domain" description="Bacterial sugar transferase" evidence="4">
    <location>
        <begin position="185"/>
        <end position="278"/>
    </location>
</feature>
<dbReference type="Pfam" id="PF02397">
    <property type="entry name" value="Bac_transf"/>
    <property type="match status" value="1"/>
</dbReference>
<organism evidence="5 6">
    <name type="scientific">Streptomyces microflavus DSM 40593</name>
    <dbReference type="NCBI Taxonomy" id="1303692"/>
    <lineage>
        <taxon>Bacteria</taxon>
        <taxon>Bacillati</taxon>
        <taxon>Actinomycetota</taxon>
        <taxon>Actinomycetes</taxon>
        <taxon>Kitasatosporales</taxon>
        <taxon>Streptomycetaceae</taxon>
        <taxon>Streptomyces</taxon>
    </lineage>
</organism>
<keyword evidence="3" id="KW-1133">Transmembrane helix</keyword>
<dbReference type="GO" id="GO:0016780">
    <property type="term" value="F:phosphotransferase activity, for other substituted phosphate groups"/>
    <property type="evidence" value="ECO:0007669"/>
    <property type="project" value="TreeGrafter"/>
</dbReference>
<evidence type="ECO:0000313" key="5">
    <source>
        <dbReference type="EMBL" id="AGK78226.1"/>
    </source>
</evidence>
<proteinExistence type="inferred from homology"/>
<dbReference type="EMBL" id="CP005080">
    <property type="protein sequence ID" value="AGK78226.1"/>
    <property type="molecule type" value="Genomic_DNA"/>
</dbReference>